<feature type="domain" description="Ketoreductase" evidence="4">
    <location>
        <begin position="20"/>
        <end position="203"/>
    </location>
</feature>
<sequence>MPDHAHLSGHTTPHGTPRHRTALVIGGASGIGAACAERLATEGTTVVVADLDEDGAARVATRITATGGAALPRRLDVTDPDAVARVVEEATAMRGGLRIAVNSAGIMGALRPLAELPPTDFEAVMRVNLYGVFHSMRYQLAAMADKGGVIVNLASIAAHSGFRGHAAYAAAKQGVLALTRTAAREYADRGIRVLSVSPGIVETPLITALPPGTTDGLVASVPLRRTARPAEVAAFVAFLVSDDASYLTGSDHIVDGGYLAK</sequence>
<protein>
    <submittedName>
        <fullName evidence="5">Short-chain dehydrogenase</fullName>
    </submittedName>
</protein>
<reference evidence="5 6" key="1">
    <citation type="submission" date="2017-08" db="EMBL/GenBank/DDBJ databases">
        <title>Genome sequence of Streptomyces albireticuli NRRL B-1670.</title>
        <authorList>
            <person name="Graham D.E."/>
            <person name="Mahan K.M."/>
            <person name="Klingeman D.M."/>
            <person name="Hettich R.L."/>
            <person name="Parry R.J."/>
            <person name="Spain J.C."/>
        </authorList>
    </citation>
    <scope>NUCLEOTIDE SEQUENCE [LARGE SCALE GENOMIC DNA]</scope>
    <source>
        <strain evidence="5 6">NRRL B-1670</strain>
    </source>
</reference>
<evidence type="ECO:0000256" key="2">
    <source>
        <dbReference type="ARBA" id="ARBA00023002"/>
    </source>
</evidence>
<keyword evidence="6" id="KW-1185">Reference proteome</keyword>
<comment type="caution">
    <text evidence="5">The sequence shown here is derived from an EMBL/GenBank/DDBJ whole genome shotgun (WGS) entry which is preliminary data.</text>
</comment>
<dbReference type="InterPro" id="IPR020904">
    <property type="entry name" value="Sc_DH/Rdtase_CS"/>
</dbReference>
<proteinExistence type="inferred from homology"/>
<dbReference type="InterPro" id="IPR057326">
    <property type="entry name" value="KR_dom"/>
</dbReference>
<evidence type="ECO:0000256" key="1">
    <source>
        <dbReference type="ARBA" id="ARBA00006484"/>
    </source>
</evidence>
<dbReference type="PRINTS" id="PR00080">
    <property type="entry name" value="SDRFAMILY"/>
</dbReference>
<dbReference type="PROSITE" id="PS00061">
    <property type="entry name" value="ADH_SHORT"/>
    <property type="match status" value="1"/>
</dbReference>
<dbReference type="Gene3D" id="3.40.50.720">
    <property type="entry name" value="NAD(P)-binding Rossmann-like Domain"/>
    <property type="match status" value="1"/>
</dbReference>
<evidence type="ECO:0000313" key="6">
    <source>
        <dbReference type="Proteomes" id="UP000218944"/>
    </source>
</evidence>
<gene>
    <name evidence="5" type="ORF">CK936_12070</name>
</gene>
<dbReference type="PRINTS" id="PR00081">
    <property type="entry name" value="GDHRDH"/>
</dbReference>
<evidence type="ECO:0000313" key="5">
    <source>
        <dbReference type="EMBL" id="PAU48647.1"/>
    </source>
</evidence>
<keyword evidence="3" id="KW-0520">NAD</keyword>
<dbReference type="EMBL" id="NSJV01000227">
    <property type="protein sequence ID" value="PAU48647.1"/>
    <property type="molecule type" value="Genomic_DNA"/>
</dbReference>
<evidence type="ECO:0000259" key="4">
    <source>
        <dbReference type="SMART" id="SM00822"/>
    </source>
</evidence>
<name>A0A2A2DB27_9ACTN</name>
<dbReference type="SMART" id="SM00822">
    <property type="entry name" value="PKS_KR"/>
    <property type="match status" value="1"/>
</dbReference>
<organism evidence="5 6">
    <name type="scientific">Streptomyces albireticuli</name>
    <dbReference type="NCBI Taxonomy" id="1940"/>
    <lineage>
        <taxon>Bacteria</taxon>
        <taxon>Bacillati</taxon>
        <taxon>Actinomycetota</taxon>
        <taxon>Actinomycetes</taxon>
        <taxon>Kitasatosporales</taxon>
        <taxon>Streptomycetaceae</taxon>
        <taxon>Streptomyces</taxon>
    </lineage>
</organism>
<dbReference type="Pfam" id="PF13561">
    <property type="entry name" value="adh_short_C2"/>
    <property type="match status" value="1"/>
</dbReference>
<dbReference type="FunFam" id="3.40.50.720:FF:000084">
    <property type="entry name" value="Short-chain dehydrogenase reductase"/>
    <property type="match status" value="1"/>
</dbReference>
<keyword evidence="2" id="KW-0560">Oxidoreductase</keyword>
<evidence type="ECO:0000256" key="3">
    <source>
        <dbReference type="ARBA" id="ARBA00023027"/>
    </source>
</evidence>
<accession>A0A2A2DB27</accession>
<dbReference type="RefSeq" id="WP_095580962.1">
    <property type="nucleotide sequence ID" value="NZ_JAJQQQ010000001.1"/>
</dbReference>
<dbReference type="PANTHER" id="PTHR24321:SF8">
    <property type="entry name" value="ESTRADIOL 17-BETA-DEHYDROGENASE 8-RELATED"/>
    <property type="match status" value="1"/>
</dbReference>
<dbReference type="SUPFAM" id="SSF51735">
    <property type="entry name" value="NAD(P)-binding Rossmann-fold domains"/>
    <property type="match status" value="1"/>
</dbReference>
<dbReference type="AlphaFoldDB" id="A0A2A2DB27"/>
<dbReference type="GO" id="GO:0016491">
    <property type="term" value="F:oxidoreductase activity"/>
    <property type="evidence" value="ECO:0007669"/>
    <property type="project" value="UniProtKB-KW"/>
</dbReference>
<dbReference type="InterPro" id="IPR002347">
    <property type="entry name" value="SDR_fam"/>
</dbReference>
<dbReference type="Proteomes" id="UP000218944">
    <property type="component" value="Unassembled WGS sequence"/>
</dbReference>
<dbReference type="PANTHER" id="PTHR24321">
    <property type="entry name" value="DEHYDROGENASES, SHORT CHAIN"/>
    <property type="match status" value="1"/>
</dbReference>
<comment type="similarity">
    <text evidence="1">Belongs to the short-chain dehydrogenases/reductases (SDR) family.</text>
</comment>
<dbReference type="InterPro" id="IPR036291">
    <property type="entry name" value="NAD(P)-bd_dom_sf"/>
</dbReference>